<keyword evidence="2" id="KW-0001">2Fe-2S</keyword>
<dbReference type="EMBL" id="SMBH01000033">
    <property type="protein sequence ID" value="TCU06089.1"/>
    <property type="molecule type" value="Genomic_DNA"/>
</dbReference>
<comment type="similarity">
    <text evidence="1">Belongs to the bacterial ring-hydroxylating dioxygenase alpha subunit family.</text>
</comment>
<dbReference type="Gene3D" id="3.90.380.10">
    <property type="entry name" value="Naphthalene 1,2-dioxygenase Alpha Subunit, Chain A, domain 1"/>
    <property type="match status" value="1"/>
</dbReference>
<dbReference type="SUPFAM" id="SSF55961">
    <property type="entry name" value="Bet v1-like"/>
    <property type="match status" value="1"/>
</dbReference>
<evidence type="ECO:0000256" key="5">
    <source>
        <dbReference type="ARBA" id="ARBA00023004"/>
    </source>
</evidence>
<evidence type="ECO:0000313" key="9">
    <source>
        <dbReference type="EMBL" id="UWU19195.1"/>
    </source>
</evidence>
<proteinExistence type="inferred from homology"/>
<feature type="domain" description="Rieske" evidence="7">
    <location>
        <begin position="52"/>
        <end position="164"/>
    </location>
</feature>
<dbReference type="SUPFAM" id="SSF50022">
    <property type="entry name" value="ISP domain"/>
    <property type="match status" value="1"/>
</dbReference>
<keyword evidence="11" id="KW-1185">Reference proteome</keyword>
<dbReference type="InterPro" id="IPR036922">
    <property type="entry name" value="Rieske_2Fe-2S_sf"/>
</dbReference>
<evidence type="ECO:0000313" key="8">
    <source>
        <dbReference type="EMBL" id="TCU06089.1"/>
    </source>
</evidence>
<reference evidence="8 10" key="1">
    <citation type="submission" date="2019-03" db="EMBL/GenBank/DDBJ databases">
        <title>Genomic Encyclopedia of Type Strains, Phase IV (KMG-V): Genome sequencing to study the core and pangenomes of soil and plant-associated prokaryotes.</title>
        <authorList>
            <person name="Whitman W."/>
        </authorList>
    </citation>
    <scope>NUCLEOTIDE SEQUENCE [LARGE SCALE GENOMIC DNA]</scope>
    <source>
        <strain evidence="8 10">Hc14</strain>
    </source>
</reference>
<protein>
    <submittedName>
        <fullName evidence="9">Rieske 2Fe-2S domain-containing protein</fullName>
    </submittedName>
    <submittedName>
        <fullName evidence="8">Ring hydroxylating enzyme alpha subunit</fullName>
    </submittedName>
</protein>
<sequence length="449" mass="50608">MDTKVSTPRSYDSQYDLDVGDLVEKERIHRRVFADQDVFEQEMDQIFGKSWIYVGHESQVPNPGDYFSTQVGRQPVVMTRHKNGEIYVLENRCPHKGALVCPDRNGTAKHFMCMYHGWRFDGDGSLISVPVQSGYDGTEFNVKDPKNGMRQLPRVHNHHGFVFASLSPEGLDFKTWAGEGLRGLDNLIDRSPSGELEVIGNCYRTVQNSNWKIFLDNMSDGMHTSFVHHQMARAAQRTLEKFKGRARPGGLDVAAMLAGEPDQMAKIDLVAHPHGHFDMAAFAPELTGEDGEHYKAALIARHGADKAAAVLKQNFHNVMMFPTLVMQQSLQQMRVLRPISVDKTALEIWVFRFKGAPDSFTRRAITGGNLANSPSNVVAADDFEAYFRVHQGLKGPQSEWISLHREANRDVQVGEGSFKGATGNSEVCMRNMYKAWREYMTAETTRREI</sequence>
<keyword evidence="5" id="KW-0408">Iron</keyword>
<dbReference type="RefSeq" id="WP_051336652.1">
    <property type="nucleotide sequence ID" value="NZ_CP104145.1"/>
</dbReference>
<evidence type="ECO:0000256" key="2">
    <source>
        <dbReference type="ARBA" id="ARBA00022714"/>
    </source>
</evidence>
<dbReference type="AlphaFoldDB" id="A0A4R3PR89"/>
<dbReference type="EMBL" id="CP104145">
    <property type="protein sequence ID" value="UWU19195.1"/>
    <property type="molecule type" value="Genomic_DNA"/>
</dbReference>
<dbReference type="PRINTS" id="PR00090">
    <property type="entry name" value="RNGDIOXGNASE"/>
</dbReference>
<gene>
    <name evidence="8" type="ORF">EV132_13332</name>
    <name evidence="9" type="ORF">N2599_35955</name>
</gene>
<evidence type="ECO:0000256" key="1">
    <source>
        <dbReference type="ARBA" id="ARBA00008751"/>
    </source>
</evidence>
<evidence type="ECO:0000256" key="4">
    <source>
        <dbReference type="ARBA" id="ARBA00023002"/>
    </source>
</evidence>
<evidence type="ECO:0000259" key="7">
    <source>
        <dbReference type="PROSITE" id="PS51296"/>
    </source>
</evidence>
<dbReference type="Proteomes" id="UP000294576">
    <property type="component" value="Unassembled WGS sequence"/>
</dbReference>
<evidence type="ECO:0000256" key="3">
    <source>
        <dbReference type="ARBA" id="ARBA00022723"/>
    </source>
</evidence>
<dbReference type="InterPro" id="IPR015879">
    <property type="entry name" value="Ring_hydroxy_dOase_asu_C_dom"/>
</dbReference>
<dbReference type="Proteomes" id="UP001060123">
    <property type="component" value="Plasmid pWSM1592_2"/>
</dbReference>
<name>A0A4R3PR89_RHISU</name>
<dbReference type="GO" id="GO:0005506">
    <property type="term" value="F:iron ion binding"/>
    <property type="evidence" value="ECO:0007669"/>
    <property type="project" value="InterPro"/>
</dbReference>
<dbReference type="GO" id="GO:0051537">
    <property type="term" value="F:2 iron, 2 sulfur cluster binding"/>
    <property type="evidence" value="ECO:0007669"/>
    <property type="project" value="UniProtKB-KW"/>
</dbReference>
<accession>A0A4R3PR89</accession>
<evidence type="ECO:0000313" key="11">
    <source>
        <dbReference type="Proteomes" id="UP001060123"/>
    </source>
</evidence>
<dbReference type="InterPro" id="IPR001663">
    <property type="entry name" value="Rng_hydr_dOase-A"/>
</dbReference>
<dbReference type="Gene3D" id="2.102.10.10">
    <property type="entry name" value="Rieske [2Fe-2S] iron-sulphur domain"/>
    <property type="match status" value="1"/>
</dbReference>
<geneLocation type="plasmid" evidence="9 11">
    <name>pWSM1592_2</name>
</geneLocation>
<dbReference type="Pfam" id="PF00355">
    <property type="entry name" value="Rieske"/>
    <property type="match status" value="1"/>
</dbReference>
<organism evidence="8 10">
    <name type="scientific">Rhizobium sullae</name>
    <name type="common">Rhizobium hedysari</name>
    <dbReference type="NCBI Taxonomy" id="50338"/>
    <lineage>
        <taxon>Bacteria</taxon>
        <taxon>Pseudomonadati</taxon>
        <taxon>Pseudomonadota</taxon>
        <taxon>Alphaproteobacteria</taxon>
        <taxon>Hyphomicrobiales</taxon>
        <taxon>Rhizobiaceae</taxon>
        <taxon>Rhizobium/Agrobacterium group</taxon>
        <taxon>Rhizobium</taxon>
    </lineage>
</organism>
<dbReference type="PANTHER" id="PTHR43756:SF1">
    <property type="entry name" value="3-PHENYLPROPIONATE_CINNAMIC ACID DIOXYGENASE SUBUNIT ALPHA"/>
    <property type="match status" value="1"/>
</dbReference>
<evidence type="ECO:0000256" key="6">
    <source>
        <dbReference type="ARBA" id="ARBA00023014"/>
    </source>
</evidence>
<keyword evidence="3" id="KW-0479">Metal-binding</keyword>
<dbReference type="PROSITE" id="PS51296">
    <property type="entry name" value="RIESKE"/>
    <property type="match status" value="1"/>
</dbReference>
<dbReference type="InterPro" id="IPR017941">
    <property type="entry name" value="Rieske_2Fe-2S"/>
</dbReference>
<evidence type="ECO:0000313" key="10">
    <source>
        <dbReference type="Proteomes" id="UP000294576"/>
    </source>
</evidence>
<keyword evidence="9" id="KW-0614">Plasmid</keyword>
<dbReference type="Pfam" id="PF00848">
    <property type="entry name" value="Ring_hydroxyl_A"/>
    <property type="match status" value="1"/>
</dbReference>
<dbReference type="PANTHER" id="PTHR43756">
    <property type="entry name" value="CHOLINE MONOOXYGENASE, CHLOROPLASTIC"/>
    <property type="match status" value="1"/>
</dbReference>
<keyword evidence="4" id="KW-0560">Oxidoreductase</keyword>
<reference evidence="9" key="2">
    <citation type="submission" date="2022-09" db="EMBL/GenBank/DDBJ databases">
        <title>Australian commercial rhizobial inoculants.</title>
        <authorList>
            <person name="Kohlmeier M.G."/>
            <person name="O'Hara G.W."/>
            <person name="Colombi E."/>
            <person name="Ramsay J.P."/>
            <person name="Terpolilli J."/>
        </authorList>
    </citation>
    <scope>NUCLEOTIDE SEQUENCE</scope>
    <source>
        <strain evidence="9">WSM1592</strain>
        <plasmid evidence="9">pWSM1592_2</plasmid>
    </source>
</reference>
<keyword evidence="6" id="KW-0411">Iron-sulfur</keyword>
<dbReference type="GO" id="GO:0016491">
    <property type="term" value="F:oxidoreductase activity"/>
    <property type="evidence" value="ECO:0007669"/>
    <property type="project" value="UniProtKB-KW"/>
</dbReference>